<dbReference type="AlphaFoldDB" id="A0A0A9APV2"/>
<dbReference type="EMBL" id="GBRH01245972">
    <property type="protein sequence ID" value="JAD51923.1"/>
    <property type="molecule type" value="Transcribed_RNA"/>
</dbReference>
<accession>A0A0A9APV2</accession>
<reference evidence="1" key="1">
    <citation type="submission" date="2014-09" db="EMBL/GenBank/DDBJ databases">
        <authorList>
            <person name="Magalhaes I.L.F."/>
            <person name="Oliveira U."/>
            <person name="Santos F.R."/>
            <person name="Vidigal T.H.D.A."/>
            <person name="Brescovit A.D."/>
            <person name="Santos A.J."/>
        </authorList>
    </citation>
    <scope>NUCLEOTIDE SEQUENCE</scope>
    <source>
        <tissue evidence="1">Shoot tissue taken approximately 20 cm above the soil surface</tissue>
    </source>
</reference>
<proteinExistence type="predicted"/>
<sequence length="122" mass="14129">MPGKMKDGLKSHKDLEHLGIRLEPHAEEKPNRKHYLPQSSYSLTTEEKREFYKCLRGAKVLTGFLSNIKRLVSMKDLKMSGYNSHDCQTMLTLFLAIAIRAIKPVHVKVVITRMCYFFNARC</sequence>
<name>A0A0A9APV2_ARUDO</name>
<organism evidence="1">
    <name type="scientific">Arundo donax</name>
    <name type="common">Giant reed</name>
    <name type="synonym">Donax arundinaceus</name>
    <dbReference type="NCBI Taxonomy" id="35708"/>
    <lineage>
        <taxon>Eukaryota</taxon>
        <taxon>Viridiplantae</taxon>
        <taxon>Streptophyta</taxon>
        <taxon>Embryophyta</taxon>
        <taxon>Tracheophyta</taxon>
        <taxon>Spermatophyta</taxon>
        <taxon>Magnoliopsida</taxon>
        <taxon>Liliopsida</taxon>
        <taxon>Poales</taxon>
        <taxon>Poaceae</taxon>
        <taxon>PACMAD clade</taxon>
        <taxon>Arundinoideae</taxon>
        <taxon>Arundineae</taxon>
        <taxon>Arundo</taxon>
    </lineage>
</organism>
<reference evidence="1" key="2">
    <citation type="journal article" date="2015" name="Data Brief">
        <title>Shoot transcriptome of the giant reed, Arundo donax.</title>
        <authorList>
            <person name="Barrero R.A."/>
            <person name="Guerrero F.D."/>
            <person name="Moolhuijzen P."/>
            <person name="Goolsby J.A."/>
            <person name="Tidwell J."/>
            <person name="Bellgard S.E."/>
            <person name="Bellgard M.I."/>
        </authorList>
    </citation>
    <scope>NUCLEOTIDE SEQUENCE</scope>
    <source>
        <tissue evidence="1">Shoot tissue taken approximately 20 cm above the soil surface</tissue>
    </source>
</reference>
<evidence type="ECO:0000313" key="1">
    <source>
        <dbReference type="EMBL" id="JAD51923.1"/>
    </source>
</evidence>
<protein>
    <submittedName>
        <fullName evidence="1">Uncharacterized protein</fullName>
    </submittedName>
</protein>